<evidence type="ECO:0008006" key="4">
    <source>
        <dbReference type="Google" id="ProtNLM"/>
    </source>
</evidence>
<proteinExistence type="predicted"/>
<gene>
    <name evidence="2" type="ORF">EJV47_20585</name>
</gene>
<protein>
    <recommendedName>
        <fullName evidence="4">WG repeat-containing protein</fullName>
    </recommendedName>
</protein>
<dbReference type="Proteomes" id="UP000282184">
    <property type="component" value="Unassembled WGS sequence"/>
</dbReference>
<sequence length="540" mass="61249">MPKLLLLVCLLLPVLAAAQSAPPPRGYRLHRVRRLKPVPLPPGGLVPYRADSAWGLADTLGRPYVQAFTDDPVLPQPGPFLMTRRFDFVRHRDYEGAIEWRRGYEVWLNARGQYLQVPIGRAAYRQPDGSLRARPVRRHLAEPQYGYEQYLASRPDTDSLRQQWMNWQRRTKAKGSKVYLAQYLGAGLYAVDGPLPRWRYLRLEGQIKRRKQRHSAVYHEVRLPAAVFTADGRRLTPYRYRYFGPLREGRISFFSYHWVKNGLGHQGYLDGRGREVLGPYQEASNFRRNRAVVVLPVVDQQPRRYALIDTTGSFVLAPRPGTLHLPDEAGLVQHAVDLPGRKRRWEYLTLQDQPAFPGQLFQETQDFRNGSAEVVDSTGQRLQLWLDGRQQALPPHETTVFQRPAASVVAADSGRFRLVSAAGQAVTPRTYAWAQLLADGWFAVRPTPDAAIQVLTPAGQPCGVPLPPGVVPDFDYYSGYERDFYHPEERHPIPFAGGLLRVRWGQPDSYTQLPLNEAFMTHSGCMLTSELQGNAAEAAE</sequence>
<organism evidence="2 3">
    <name type="scientific">Hymenobacter gummosus</name>
    <dbReference type="NCBI Taxonomy" id="1776032"/>
    <lineage>
        <taxon>Bacteria</taxon>
        <taxon>Pseudomonadati</taxon>
        <taxon>Bacteroidota</taxon>
        <taxon>Cytophagia</taxon>
        <taxon>Cytophagales</taxon>
        <taxon>Hymenobacteraceae</taxon>
        <taxon>Hymenobacter</taxon>
    </lineage>
</organism>
<dbReference type="AlphaFoldDB" id="A0A431TYF4"/>
<evidence type="ECO:0000313" key="2">
    <source>
        <dbReference type="EMBL" id="RTQ46774.1"/>
    </source>
</evidence>
<evidence type="ECO:0000313" key="3">
    <source>
        <dbReference type="Proteomes" id="UP000282184"/>
    </source>
</evidence>
<evidence type="ECO:0000256" key="1">
    <source>
        <dbReference type="SAM" id="SignalP"/>
    </source>
</evidence>
<name>A0A431TYF4_9BACT</name>
<accession>A0A431TYF4</accession>
<keyword evidence="3" id="KW-1185">Reference proteome</keyword>
<dbReference type="RefSeq" id="WP_126695094.1">
    <property type="nucleotide sequence ID" value="NZ_RXOF01000014.1"/>
</dbReference>
<reference evidence="2 3" key="1">
    <citation type="submission" date="2018-12" db="EMBL/GenBank/DDBJ databases">
        <title>Hymenobacter gummosus sp. nov., isolated from a spring.</title>
        <authorList>
            <person name="Nie L."/>
        </authorList>
    </citation>
    <scope>NUCLEOTIDE SEQUENCE [LARGE SCALE GENOMIC DNA]</scope>
    <source>
        <strain evidence="2 3">KCTC 52166</strain>
    </source>
</reference>
<feature type="signal peptide" evidence="1">
    <location>
        <begin position="1"/>
        <end position="20"/>
    </location>
</feature>
<feature type="chain" id="PRO_5019387741" description="WG repeat-containing protein" evidence="1">
    <location>
        <begin position="21"/>
        <end position="540"/>
    </location>
</feature>
<keyword evidence="1" id="KW-0732">Signal</keyword>
<dbReference type="OrthoDB" id="2485468at2"/>
<comment type="caution">
    <text evidence="2">The sequence shown here is derived from an EMBL/GenBank/DDBJ whole genome shotgun (WGS) entry which is preliminary data.</text>
</comment>
<dbReference type="EMBL" id="RXOF01000014">
    <property type="protein sequence ID" value="RTQ46774.1"/>
    <property type="molecule type" value="Genomic_DNA"/>
</dbReference>